<reference evidence="1 2" key="1">
    <citation type="journal article" date="2019" name="Nat. Ecol. Evol.">
        <title>Megaphylogeny resolves global patterns of mushroom evolution.</title>
        <authorList>
            <person name="Varga T."/>
            <person name="Krizsan K."/>
            <person name="Foldi C."/>
            <person name="Dima B."/>
            <person name="Sanchez-Garcia M."/>
            <person name="Sanchez-Ramirez S."/>
            <person name="Szollosi G.J."/>
            <person name="Szarkandi J.G."/>
            <person name="Papp V."/>
            <person name="Albert L."/>
            <person name="Andreopoulos W."/>
            <person name="Angelini C."/>
            <person name="Antonin V."/>
            <person name="Barry K.W."/>
            <person name="Bougher N.L."/>
            <person name="Buchanan P."/>
            <person name="Buyck B."/>
            <person name="Bense V."/>
            <person name="Catcheside P."/>
            <person name="Chovatia M."/>
            <person name="Cooper J."/>
            <person name="Damon W."/>
            <person name="Desjardin D."/>
            <person name="Finy P."/>
            <person name="Geml J."/>
            <person name="Haridas S."/>
            <person name="Hughes K."/>
            <person name="Justo A."/>
            <person name="Karasinski D."/>
            <person name="Kautmanova I."/>
            <person name="Kiss B."/>
            <person name="Kocsube S."/>
            <person name="Kotiranta H."/>
            <person name="LaButti K.M."/>
            <person name="Lechner B.E."/>
            <person name="Liimatainen K."/>
            <person name="Lipzen A."/>
            <person name="Lukacs Z."/>
            <person name="Mihaltcheva S."/>
            <person name="Morgado L.N."/>
            <person name="Niskanen T."/>
            <person name="Noordeloos M.E."/>
            <person name="Ohm R.A."/>
            <person name="Ortiz-Santana B."/>
            <person name="Ovrebo C."/>
            <person name="Racz N."/>
            <person name="Riley R."/>
            <person name="Savchenko A."/>
            <person name="Shiryaev A."/>
            <person name="Soop K."/>
            <person name="Spirin V."/>
            <person name="Szebenyi C."/>
            <person name="Tomsovsky M."/>
            <person name="Tulloss R.E."/>
            <person name="Uehling J."/>
            <person name="Grigoriev I.V."/>
            <person name="Vagvolgyi C."/>
            <person name="Papp T."/>
            <person name="Martin F.M."/>
            <person name="Miettinen O."/>
            <person name="Hibbett D.S."/>
            <person name="Nagy L.G."/>
        </authorList>
    </citation>
    <scope>NUCLEOTIDE SEQUENCE [LARGE SCALE GENOMIC DNA]</scope>
    <source>
        <strain evidence="1 2">CBS 962.96</strain>
    </source>
</reference>
<evidence type="ECO:0000313" key="1">
    <source>
        <dbReference type="EMBL" id="THU81101.1"/>
    </source>
</evidence>
<dbReference type="Gene3D" id="2.60.120.620">
    <property type="entry name" value="q2cbj1_9rhob like domain"/>
    <property type="match status" value="1"/>
</dbReference>
<evidence type="ECO:0000313" key="2">
    <source>
        <dbReference type="Proteomes" id="UP000297245"/>
    </source>
</evidence>
<name>A0A4S8KYX6_DENBC</name>
<dbReference type="AlphaFoldDB" id="A0A4S8KYX6"/>
<accession>A0A4S8KYX6</accession>
<gene>
    <name evidence="1" type="ORF">K435DRAFT_767511</name>
</gene>
<protein>
    <recommendedName>
        <fullName evidence="3">Fe2OG dioxygenase domain-containing protein</fullName>
    </recommendedName>
</protein>
<sequence>MEKNLSAAEQAIPQLQVSGFISAAVKIRDAIDSGELPKIGFCPLRDKRRNEDVVYDYVISGPGHNVSRGDPIRRRIWQEDLQEIKNFQQVYKQKGRVYQEGYLDTPFKLKITLPDYTFEDSIPIHVIDPEYGRPGSSGYDAGKRLSTWYRHGKPSGYGDLREHVTKFDRDVRSAREIAAENFQVEPVLLREVEKHWKNHFYPPNVRAEPYKIHMYGPGDKFDEHRDTPQTDLVGTFLVGLGDNTWSCHLVVDGSNESSATEGSWVAFYPDVPHKVKTIINEHHFSGKYRAVLALKIFRDDTQALSDDNLLSMDFELGAAAEQLLTNLEVPFGLVLDHKYCLGTTELSGVDAIIHSCAKKVPHILQPVIIPIVIRSRWLRGWYCPDRLNRKIKDERVEQTVTFVEALTNELIGVESDKPLERWNALKEIPFYDLRGEPENIVKHSSVVWSNHEEEINYVGNEADGERADSVYLSYAILCLDPDFEVQSLFNADSKAVVGNSRKRS</sequence>
<dbReference type="OrthoDB" id="3058546at2759"/>
<proteinExistence type="predicted"/>
<organism evidence="1 2">
    <name type="scientific">Dendrothele bispora (strain CBS 962.96)</name>
    <dbReference type="NCBI Taxonomy" id="1314807"/>
    <lineage>
        <taxon>Eukaryota</taxon>
        <taxon>Fungi</taxon>
        <taxon>Dikarya</taxon>
        <taxon>Basidiomycota</taxon>
        <taxon>Agaricomycotina</taxon>
        <taxon>Agaricomycetes</taxon>
        <taxon>Agaricomycetidae</taxon>
        <taxon>Agaricales</taxon>
        <taxon>Agaricales incertae sedis</taxon>
        <taxon>Dendrothele</taxon>
    </lineage>
</organism>
<keyword evidence="2" id="KW-1185">Reference proteome</keyword>
<evidence type="ECO:0008006" key="3">
    <source>
        <dbReference type="Google" id="ProtNLM"/>
    </source>
</evidence>
<dbReference type="EMBL" id="ML179840">
    <property type="protein sequence ID" value="THU81101.1"/>
    <property type="molecule type" value="Genomic_DNA"/>
</dbReference>
<dbReference type="Proteomes" id="UP000297245">
    <property type="component" value="Unassembled WGS sequence"/>
</dbReference>